<organism evidence="3 4">
    <name type="scientific">Desulfolutivibrio sulfodismutans</name>
    <dbReference type="NCBI Taxonomy" id="63561"/>
    <lineage>
        <taxon>Bacteria</taxon>
        <taxon>Pseudomonadati</taxon>
        <taxon>Thermodesulfobacteriota</taxon>
        <taxon>Desulfovibrionia</taxon>
        <taxon>Desulfovibrionales</taxon>
        <taxon>Desulfovibrionaceae</taxon>
        <taxon>Desulfolutivibrio</taxon>
    </lineage>
</organism>
<comment type="caution">
    <text evidence="3">The sequence shown here is derived from an EMBL/GenBank/DDBJ whole genome shotgun (WGS) entry which is preliminary data.</text>
</comment>
<protein>
    <submittedName>
        <fullName evidence="3">Uncharacterized protein</fullName>
    </submittedName>
</protein>
<evidence type="ECO:0000256" key="1">
    <source>
        <dbReference type="SAM" id="Coils"/>
    </source>
</evidence>
<evidence type="ECO:0000313" key="3">
    <source>
        <dbReference type="EMBL" id="NDY56307.1"/>
    </source>
</evidence>
<feature type="coiled-coil region" evidence="1">
    <location>
        <begin position="109"/>
        <end position="136"/>
    </location>
</feature>
<dbReference type="AlphaFoldDB" id="A0A7K3NJL8"/>
<evidence type="ECO:0000256" key="2">
    <source>
        <dbReference type="SAM" id="MobiDB-lite"/>
    </source>
</evidence>
<dbReference type="Proteomes" id="UP000469724">
    <property type="component" value="Unassembled WGS sequence"/>
</dbReference>
<proteinExistence type="predicted"/>
<name>A0A7K3NJL8_9BACT</name>
<evidence type="ECO:0000313" key="4">
    <source>
        <dbReference type="Proteomes" id="UP000469724"/>
    </source>
</evidence>
<dbReference type="RefSeq" id="WP_163301360.1">
    <property type="nucleotide sequence ID" value="NZ_JAAGRQ010000017.1"/>
</dbReference>
<keyword evidence="1" id="KW-0175">Coiled coil</keyword>
<keyword evidence="4" id="KW-1185">Reference proteome</keyword>
<reference evidence="3 4" key="1">
    <citation type="submission" date="2020-02" db="EMBL/GenBank/DDBJ databases">
        <title>Comparative genomics of sulfur disproportionating microorganisms.</title>
        <authorList>
            <person name="Ward L.M."/>
            <person name="Bertran E."/>
            <person name="Johnston D.T."/>
        </authorList>
    </citation>
    <scope>NUCLEOTIDE SEQUENCE [LARGE SCALE GENOMIC DNA]</scope>
    <source>
        <strain evidence="3 4">DSM 3696</strain>
    </source>
</reference>
<dbReference type="EMBL" id="JAAGRQ010000017">
    <property type="protein sequence ID" value="NDY56307.1"/>
    <property type="molecule type" value="Genomic_DNA"/>
</dbReference>
<feature type="compositionally biased region" description="Low complexity" evidence="2">
    <location>
        <begin position="64"/>
        <end position="77"/>
    </location>
</feature>
<feature type="region of interest" description="Disordered" evidence="2">
    <location>
        <begin position="64"/>
        <end position="108"/>
    </location>
</feature>
<sequence length="137" mass="15327">MEWRTIPGFPDHEVSDSGILRRVGGYIMTKHGRKYRLYNNGHHVQEAYYPYELVEMAFGARENEAAAAPVEAQPPAATGGETEPQPWSPELRSGPVSIPVPAAPDDDRDVELERENRELRALVAELEAELSVYRVAI</sequence>
<accession>A0A7K3NJL8</accession>
<gene>
    <name evidence="3" type="ORF">G3N56_06065</name>
</gene>